<evidence type="ECO:0000256" key="3">
    <source>
        <dbReference type="ARBA" id="ARBA00008682"/>
    </source>
</evidence>
<dbReference type="PROSITE" id="PS51910">
    <property type="entry name" value="GH18_2"/>
    <property type="match status" value="1"/>
</dbReference>
<dbReference type="InterPro" id="IPR050314">
    <property type="entry name" value="Glycosyl_Hydrlase_18"/>
</dbReference>
<dbReference type="InterPro" id="IPR017853">
    <property type="entry name" value="GH"/>
</dbReference>
<dbReference type="GO" id="GO:0008843">
    <property type="term" value="F:endochitinase activity"/>
    <property type="evidence" value="ECO:0007669"/>
    <property type="project" value="UniProtKB-EC"/>
</dbReference>
<dbReference type="Proteomes" id="UP000250266">
    <property type="component" value="Unassembled WGS sequence"/>
</dbReference>
<evidence type="ECO:0000259" key="12">
    <source>
        <dbReference type="PROSITE" id="PS51910"/>
    </source>
</evidence>
<dbReference type="PANTHER" id="PTHR11177">
    <property type="entry name" value="CHITINASE"/>
    <property type="match status" value="1"/>
</dbReference>
<evidence type="ECO:0000256" key="8">
    <source>
        <dbReference type="ARBA" id="ARBA00023277"/>
    </source>
</evidence>
<dbReference type="PANTHER" id="PTHR11177:SF365">
    <property type="entry name" value="ENDOCHITINASE B"/>
    <property type="match status" value="1"/>
</dbReference>
<dbReference type="OrthoDB" id="76388at2759"/>
<gene>
    <name evidence="13" type="ORF">K432DRAFT_310092</name>
</gene>
<dbReference type="GO" id="GO:0006032">
    <property type="term" value="P:chitin catabolic process"/>
    <property type="evidence" value="ECO:0007669"/>
    <property type="project" value="UniProtKB-KW"/>
</dbReference>
<dbReference type="SUPFAM" id="SSF51445">
    <property type="entry name" value="(Trans)glycosidases"/>
    <property type="match status" value="1"/>
</dbReference>
<reference evidence="13 14" key="1">
    <citation type="journal article" date="2016" name="Nat. Commun.">
        <title>Ectomycorrhizal ecology is imprinted in the genome of the dominant symbiotic fungus Cenococcum geophilum.</title>
        <authorList>
            <consortium name="DOE Joint Genome Institute"/>
            <person name="Peter M."/>
            <person name="Kohler A."/>
            <person name="Ohm R.A."/>
            <person name="Kuo A."/>
            <person name="Krutzmann J."/>
            <person name="Morin E."/>
            <person name="Arend M."/>
            <person name="Barry K.W."/>
            <person name="Binder M."/>
            <person name="Choi C."/>
            <person name="Clum A."/>
            <person name="Copeland A."/>
            <person name="Grisel N."/>
            <person name="Haridas S."/>
            <person name="Kipfer T."/>
            <person name="LaButti K."/>
            <person name="Lindquist E."/>
            <person name="Lipzen A."/>
            <person name="Maire R."/>
            <person name="Meier B."/>
            <person name="Mihaltcheva S."/>
            <person name="Molinier V."/>
            <person name="Murat C."/>
            <person name="Poggeler S."/>
            <person name="Quandt C.A."/>
            <person name="Sperisen C."/>
            <person name="Tritt A."/>
            <person name="Tisserant E."/>
            <person name="Crous P.W."/>
            <person name="Henrissat B."/>
            <person name="Nehls U."/>
            <person name="Egli S."/>
            <person name="Spatafora J.W."/>
            <person name="Grigoriev I.V."/>
            <person name="Martin F.M."/>
        </authorList>
    </citation>
    <scope>NUCLEOTIDE SEQUENCE [LARGE SCALE GENOMIC DNA]</scope>
    <source>
        <strain evidence="13 14">CBS 459.81</strain>
    </source>
</reference>
<evidence type="ECO:0000313" key="14">
    <source>
        <dbReference type="Proteomes" id="UP000250266"/>
    </source>
</evidence>
<dbReference type="SMART" id="SM00636">
    <property type="entry name" value="Glyco_18"/>
    <property type="match status" value="1"/>
</dbReference>
<evidence type="ECO:0000256" key="7">
    <source>
        <dbReference type="ARBA" id="ARBA00023024"/>
    </source>
</evidence>
<evidence type="ECO:0000256" key="6">
    <source>
        <dbReference type="ARBA" id="ARBA00022801"/>
    </source>
</evidence>
<dbReference type="GO" id="GO:0000272">
    <property type="term" value="P:polysaccharide catabolic process"/>
    <property type="evidence" value="ECO:0007669"/>
    <property type="project" value="UniProtKB-KW"/>
</dbReference>
<evidence type="ECO:0000256" key="5">
    <source>
        <dbReference type="ARBA" id="ARBA00022525"/>
    </source>
</evidence>
<dbReference type="Gene3D" id="3.20.20.80">
    <property type="entry name" value="Glycosidases"/>
    <property type="match status" value="1"/>
</dbReference>
<comment type="catalytic activity">
    <reaction evidence="1">
        <text>Random endo-hydrolysis of N-acetyl-beta-D-glucosaminide (1-&gt;4)-beta-linkages in chitin and chitodextrins.</text>
        <dbReference type="EC" id="3.2.1.14"/>
    </reaction>
</comment>
<comment type="similarity">
    <text evidence="3">Belongs to the glycosyl hydrolase 18 family. Chitinase class V subfamily.</text>
</comment>
<dbReference type="InterPro" id="IPR001223">
    <property type="entry name" value="Glyco_hydro18_cat"/>
</dbReference>
<dbReference type="AlphaFoldDB" id="A0A8E2J9X1"/>
<evidence type="ECO:0000313" key="13">
    <source>
        <dbReference type="EMBL" id="OCK74750.1"/>
    </source>
</evidence>
<keyword evidence="14" id="KW-1185">Reference proteome</keyword>
<keyword evidence="7" id="KW-0146">Chitin degradation</keyword>
<dbReference type="InterPro" id="IPR011583">
    <property type="entry name" value="Chitinase_II/V-like_cat"/>
</dbReference>
<dbReference type="SUPFAM" id="SSF54556">
    <property type="entry name" value="Chitinase insertion domain"/>
    <property type="match status" value="1"/>
</dbReference>
<evidence type="ECO:0000256" key="10">
    <source>
        <dbReference type="ARBA" id="ARBA00023326"/>
    </source>
</evidence>
<keyword evidence="10" id="KW-0624">Polysaccharide degradation</keyword>
<dbReference type="FunFam" id="3.20.20.80:FF:000075">
    <property type="entry name" value="Sporulation-specific chitinase"/>
    <property type="match status" value="1"/>
</dbReference>
<evidence type="ECO:0000256" key="2">
    <source>
        <dbReference type="ARBA" id="ARBA00004613"/>
    </source>
</evidence>
<dbReference type="PROSITE" id="PS01095">
    <property type="entry name" value="GH18_1"/>
    <property type="match status" value="1"/>
</dbReference>
<proteinExistence type="inferred from homology"/>
<evidence type="ECO:0000256" key="11">
    <source>
        <dbReference type="RuleBase" id="RU000489"/>
    </source>
</evidence>
<keyword evidence="8" id="KW-0119">Carbohydrate metabolism</keyword>
<evidence type="ECO:0000256" key="1">
    <source>
        <dbReference type="ARBA" id="ARBA00000822"/>
    </source>
</evidence>
<keyword evidence="5" id="KW-0964">Secreted</keyword>
<dbReference type="Pfam" id="PF00704">
    <property type="entry name" value="Glyco_hydro_18"/>
    <property type="match status" value="1"/>
</dbReference>
<dbReference type="Gene3D" id="3.10.50.10">
    <property type="match status" value="1"/>
</dbReference>
<feature type="domain" description="GH18" evidence="12">
    <location>
        <begin position="7"/>
        <end position="373"/>
    </location>
</feature>
<dbReference type="EC" id="3.2.1.14" evidence="4"/>
<dbReference type="CDD" id="cd06548">
    <property type="entry name" value="GH18_chitinase"/>
    <property type="match status" value="1"/>
</dbReference>
<comment type="subcellular location">
    <subcellularLocation>
        <location evidence="2">Secreted</location>
    </subcellularLocation>
</comment>
<evidence type="ECO:0000256" key="9">
    <source>
        <dbReference type="ARBA" id="ARBA00023295"/>
    </source>
</evidence>
<name>A0A8E2J9X1_9PEZI</name>
<accession>A0A8E2J9X1</accession>
<dbReference type="InterPro" id="IPR029070">
    <property type="entry name" value="Chitinase_insertion_sf"/>
</dbReference>
<keyword evidence="6 11" id="KW-0378">Hydrolase</keyword>
<organism evidence="13 14">
    <name type="scientific">Lepidopterella palustris CBS 459.81</name>
    <dbReference type="NCBI Taxonomy" id="1314670"/>
    <lineage>
        <taxon>Eukaryota</taxon>
        <taxon>Fungi</taxon>
        <taxon>Dikarya</taxon>
        <taxon>Ascomycota</taxon>
        <taxon>Pezizomycotina</taxon>
        <taxon>Dothideomycetes</taxon>
        <taxon>Pleosporomycetidae</taxon>
        <taxon>Mytilinidiales</taxon>
        <taxon>Argynnaceae</taxon>
        <taxon>Lepidopterella</taxon>
    </lineage>
</organism>
<dbReference type="GO" id="GO:0008061">
    <property type="term" value="F:chitin binding"/>
    <property type="evidence" value="ECO:0007669"/>
    <property type="project" value="InterPro"/>
</dbReference>
<dbReference type="EMBL" id="KV745422">
    <property type="protein sequence ID" value="OCK74750.1"/>
    <property type="molecule type" value="Genomic_DNA"/>
</dbReference>
<protein>
    <recommendedName>
        <fullName evidence="4">chitinase</fullName>
        <ecNumber evidence="4">3.2.1.14</ecNumber>
    </recommendedName>
</protein>
<evidence type="ECO:0000256" key="4">
    <source>
        <dbReference type="ARBA" id="ARBA00012729"/>
    </source>
</evidence>
<dbReference type="InterPro" id="IPR001579">
    <property type="entry name" value="Glyco_hydro_18_chit_AS"/>
</dbReference>
<dbReference type="GO" id="GO:0005576">
    <property type="term" value="C:extracellular region"/>
    <property type="evidence" value="ECO:0007669"/>
    <property type="project" value="UniProtKB-SubCell"/>
</dbReference>
<sequence>MAESEGFRSVAYFVNWAIYGRKHNPQDIPAEKLTHVLYSFADVRDTGEVFLTDKWSDTDIHFPPGDSWNDIGTNLYGCLKQFNLLKKRNRNLKVLLSIGGWTYSEAKHFDVPASTHDGRKRFAASCVDLIKDLGFDGIDIDWEYPSNSVQAEHLFLLLAEVRQAMDTYAATLPSRPHFLLTIAAPAGPQNYGHLPLGRIAETLDFINLMAYDYAGGWDAHAGHQANLYPSSNPKHTPFSTSRAVSDYLAAGVPSSKLVLGMPLYGRAFQGTKGPGHHFSNGVGGGSFENGIWDFKDLPKAGAREFLDESVGASWSFDEGMGAMVSYDTVDMAVRKAGFIKEWKLGGAMWWETSGDRKGEGSLIGSVVRELGGHDGRFMQHSPNVLEYPQSKYDNLRKGFPGE</sequence>
<keyword evidence="9 11" id="KW-0326">Glycosidase</keyword>